<dbReference type="STRING" id="70667.A0A183TCE2"/>
<reference evidence="5" key="1">
    <citation type="submission" date="2016-06" db="UniProtKB">
        <authorList>
            <consortium name="WormBaseParasite"/>
        </authorList>
    </citation>
    <scope>IDENTIFICATION</scope>
</reference>
<dbReference type="EMBL" id="UYSU01038685">
    <property type="protein sequence ID" value="VDM00526.1"/>
    <property type="molecule type" value="Genomic_DNA"/>
</dbReference>
<reference evidence="3 4" key="2">
    <citation type="submission" date="2018-11" db="EMBL/GenBank/DDBJ databases">
        <authorList>
            <consortium name="Pathogen Informatics"/>
        </authorList>
    </citation>
    <scope>NUCLEOTIDE SEQUENCE [LARGE SCALE GENOMIC DNA]</scope>
    <source>
        <strain evidence="3 4">NST_G2</strain>
    </source>
</reference>
<dbReference type="PANTHER" id="PTHR47027">
    <property type="entry name" value="REVERSE TRANSCRIPTASE DOMAIN-CONTAINING PROTEIN"/>
    <property type="match status" value="1"/>
</dbReference>
<evidence type="ECO:0000313" key="4">
    <source>
        <dbReference type="Proteomes" id="UP000275846"/>
    </source>
</evidence>
<dbReference type="WBParaSite" id="SSLN_0001467801-mRNA-1">
    <property type="protein sequence ID" value="SSLN_0001467801-mRNA-1"/>
    <property type="gene ID" value="SSLN_0001467801"/>
</dbReference>
<protein>
    <submittedName>
        <fullName evidence="5">Reverse transcriptase domain-containing protein</fullName>
    </submittedName>
</protein>
<dbReference type="PANTHER" id="PTHR47027:SF26">
    <property type="entry name" value="REVERSE TRANSCRIPTASE DOMAIN-CONTAINING PROTEIN"/>
    <property type="match status" value="1"/>
</dbReference>
<name>A0A183TCE2_SCHSO</name>
<dbReference type="Proteomes" id="UP000275846">
    <property type="component" value="Unassembled WGS sequence"/>
</dbReference>
<sequence length="744" mass="85075">MEVWWRAQGRLRPRQPPASSPASGLLDSVLTPGSAGRDSQVAKYAVVKLKQTTIPPVPIPSRLLRWTLLLSEQGQLEVGAGYIFFWSGRPKAERHDAGVAFAIRNDIVDIRPDCRMDEFDEDLHALLATVSKVDKLIVLGEFNANVGKDHAAWHGVLDLPGLGSCNDNGLLLLRTRYRQEVLVTKAIRDADGWTDHRLVISQMRLRLQPRRRPQVLGCARRQHQDWFDENDADISNLLTDKNGLHKAYMDLRTDATKTAFFRCRRLVQQRLWEMQDAWIIRKPEEIPGDADRNEMKNIFKAIYGPCIKRTAPLLSSDGTTLLTGKSQTRKRWAKHFRNIHHCSSAISDAAIDRLPQVGTNNDMDLPPSLPETIRAVQQISGSKAPGSDAILPEVYKYRGPRLMTELTTLFQERWRQGQVPPDFKDVTNSIFAHILLNRLNGHLEQGLLPEIQCDFRRHRGTTDMNFAPRLVQEKCQEMRTHLYTTFVDLTKAFDTVNCNGLWKVMQKFGCPERFTHMVRQLHEGMTARVTEYGTVSKAFAVTNGVKQGCVLAPIMFAAMLMDAYRDEQPGIRITYRIDRHLLKSLRMQATTRVYGYRSTVSRNTRIDDEVAQRISKASQAFGRLQASVWNRHGIHLNTKLKMYKAVVLKTLLYGAEIWTVYSNSARMLNHFHLRCLRRILKLRWQDRIPDTGVLERTGILGIHAMLRQVQLRWSGHLAKMDDERLPKRLFYGDVATGARRQGGQ</sequence>
<accession>A0A183TCE2</accession>
<evidence type="ECO:0000259" key="2">
    <source>
        <dbReference type="Pfam" id="PF00078"/>
    </source>
</evidence>
<dbReference type="Pfam" id="PF00078">
    <property type="entry name" value="RVT_1"/>
    <property type="match status" value="1"/>
</dbReference>
<evidence type="ECO:0000313" key="3">
    <source>
        <dbReference type="EMBL" id="VDM00526.1"/>
    </source>
</evidence>
<feature type="region of interest" description="Disordered" evidence="1">
    <location>
        <begin position="1"/>
        <end position="36"/>
    </location>
</feature>
<proteinExistence type="predicted"/>
<feature type="domain" description="Reverse transcriptase" evidence="2">
    <location>
        <begin position="432"/>
        <end position="565"/>
    </location>
</feature>
<dbReference type="OrthoDB" id="6139000at2759"/>
<gene>
    <name evidence="3" type="ORF">SSLN_LOCUS14140</name>
</gene>
<dbReference type="AlphaFoldDB" id="A0A183TCE2"/>
<evidence type="ECO:0000313" key="5">
    <source>
        <dbReference type="WBParaSite" id="SSLN_0001467801-mRNA-1"/>
    </source>
</evidence>
<dbReference type="InterPro" id="IPR000477">
    <property type="entry name" value="RT_dom"/>
</dbReference>
<evidence type="ECO:0000256" key="1">
    <source>
        <dbReference type="SAM" id="MobiDB-lite"/>
    </source>
</evidence>
<keyword evidence="4" id="KW-1185">Reference proteome</keyword>
<organism evidence="5">
    <name type="scientific">Schistocephalus solidus</name>
    <name type="common">Tapeworm</name>
    <dbReference type="NCBI Taxonomy" id="70667"/>
    <lineage>
        <taxon>Eukaryota</taxon>
        <taxon>Metazoa</taxon>
        <taxon>Spiralia</taxon>
        <taxon>Lophotrochozoa</taxon>
        <taxon>Platyhelminthes</taxon>
        <taxon>Cestoda</taxon>
        <taxon>Eucestoda</taxon>
        <taxon>Diphyllobothriidea</taxon>
        <taxon>Diphyllobothriidae</taxon>
        <taxon>Schistocephalus</taxon>
    </lineage>
</organism>